<keyword evidence="1" id="KW-0614">Plasmid</keyword>
<dbReference type="GO" id="GO:0016740">
    <property type="term" value="F:transferase activity"/>
    <property type="evidence" value="ECO:0007669"/>
    <property type="project" value="UniProtKB-KW"/>
</dbReference>
<proteinExistence type="predicted"/>
<dbReference type="Pfam" id="PF04339">
    <property type="entry name" value="FemAB_like"/>
    <property type="match status" value="1"/>
</dbReference>
<sequence length="390" mass="44531">MQQQALRVQTPEAVVSSDIISGAAIVQSIRMLGREAWNACFPDEIETYDYLLVVEEAGIEGFDWRYVVVRECGEIVAAMPAFLCRYALETTLEPGRIRRAAERIRSIFKGFLTLRLACLGSPCTETGAIGFHPKIPQARRPALLAQLLEAFEAHARTEGCMLMALKDLPQPIPSQIESVLSSSGYAEIGGMPTAWLDIDFDTIDAYFGSLSPGTRKDMRRKLRGREKVRVEYRAEFGDLLPRVMQLYLETRQRSEWQFEELTPTYFDGILKSMPGHSFCTMYFVDDELLAANLLVYDENRLIDKFFCMDAEKGRRYNLYYLSWFNNLEYCLRYGIGRYQSGQAYYRNKVRLGSHLTANAIYFRHCNPVLQFILKKISPLLTADDGGELEA</sequence>
<accession>A0A1L3ZIE6</accession>
<dbReference type="InterPro" id="IPR007434">
    <property type="entry name" value="FemAB-like"/>
</dbReference>
<dbReference type="AlphaFoldDB" id="A0A1L3ZIE6"/>
<organism evidence="1 2">
    <name type="scientific">Rhizobium leguminosarum</name>
    <dbReference type="NCBI Taxonomy" id="384"/>
    <lineage>
        <taxon>Bacteria</taxon>
        <taxon>Pseudomonadati</taxon>
        <taxon>Pseudomonadota</taxon>
        <taxon>Alphaproteobacteria</taxon>
        <taxon>Hyphomicrobiales</taxon>
        <taxon>Rhizobiaceae</taxon>
        <taxon>Rhizobium/Agrobacterium group</taxon>
        <taxon>Rhizobium</taxon>
    </lineage>
</organism>
<protein>
    <submittedName>
        <fullName evidence="1">GNAT family N-acetyltransferase</fullName>
    </submittedName>
</protein>
<keyword evidence="1" id="KW-0808">Transferase</keyword>
<dbReference type="InterPro" id="IPR016181">
    <property type="entry name" value="Acyl_CoA_acyltransferase"/>
</dbReference>
<geneLocation type="plasmid" evidence="1">
    <name>unnamed1</name>
</geneLocation>
<dbReference type="Proteomes" id="UP000183050">
    <property type="component" value="Plasmid unnamed1"/>
</dbReference>
<reference evidence="1 2" key="1">
    <citation type="submission" date="2016-11" db="EMBL/GenBank/DDBJ databases">
        <title>Rhizobium leguminosarum bv. viciae strain Vaf12 isolated from Vavilovia formosa root nodules from Russia, Dagestan.</title>
        <authorList>
            <person name="Kimeklis A."/>
        </authorList>
    </citation>
    <scope>NUCLEOTIDE SEQUENCE [LARGE SCALE GENOMIC DNA]</scope>
    <source>
        <strain evidence="1 2">Vaf-108</strain>
        <plasmid evidence="2">Plasmid unnamed1</plasmid>
    </source>
</reference>
<dbReference type="SUPFAM" id="SSF55729">
    <property type="entry name" value="Acyl-CoA N-acyltransferases (Nat)"/>
    <property type="match status" value="1"/>
</dbReference>
<gene>
    <name evidence="1" type="ORF">BMW22_28335</name>
</gene>
<dbReference type="Gene3D" id="3.40.630.30">
    <property type="match status" value="1"/>
</dbReference>
<dbReference type="EMBL" id="CP018229">
    <property type="protein sequence ID" value="API55412.1"/>
    <property type="molecule type" value="Genomic_DNA"/>
</dbReference>
<dbReference type="RefSeq" id="WP_081374250.1">
    <property type="nucleotide sequence ID" value="NZ_CP018229.1"/>
</dbReference>
<name>A0A1L3ZIE6_RHILE</name>
<evidence type="ECO:0000313" key="1">
    <source>
        <dbReference type="EMBL" id="API55412.1"/>
    </source>
</evidence>
<evidence type="ECO:0000313" key="2">
    <source>
        <dbReference type="Proteomes" id="UP000183050"/>
    </source>
</evidence>